<dbReference type="InterPro" id="IPR019396">
    <property type="entry name" value="TM_Fragile-X-F-assoc"/>
</dbReference>
<evidence type="ECO:0008006" key="4">
    <source>
        <dbReference type="Google" id="ProtNLM"/>
    </source>
</evidence>
<evidence type="ECO:0000313" key="3">
    <source>
        <dbReference type="Proteomes" id="UP001200034"/>
    </source>
</evidence>
<gene>
    <name evidence="2" type="ORF">KR093_007332</name>
</gene>
<keyword evidence="3" id="KW-1185">Reference proteome</keyword>
<keyword evidence="1" id="KW-0472">Membrane</keyword>
<feature type="transmembrane region" description="Helical" evidence="1">
    <location>
        <begin position="100"/>
        <end position="119"/>
    </location>
</feature>
<organism evidence="2 3">
    <name type="scientific">Drosophila rubida</name>
    <dbReference type="NCBI Taxonomy" id="30044"/>
    <lineage>
        <taxon>Eukaryota</taxon>
        <taxon>Metazoa</taxon>
        <taxon>Ecdysozoa</taxon>
        <taxon>Arthropoda</taxon>
        <taxon>Hexapoda</taxon>
        <taxon>Insecta</taxon>
        <taxon>Pterygota</taxon>
        <taxon>Neoptera</taxon>
        <taxon>Endopterygota</taxon>
        <taxon>Diptera</taxon>
        <taxon>Brachycera</taxon>
        <taxon>Muscomorpha</taxon>
        <taxon>Ephydroidea</taxon>
        <taxon>Drosophilidae</taxon>
        <taxon>Drosophila</taxon>
    </lineage>
</organism>
<keyword evidence="1" id="KW-0812">Transmembrane</keyword>
<dbReference type="EMBL" id="JAJJHW010000095">
    <property type="protein sequence ID" value="KAH8387503.1"/>
    <property type="molecule type" value="Genomic_DNA"/>
</dbReference>
<feature type="transmembrane region" description="Helical" evidence="1">
    <location>
        <begin position="263"/>
        <end position="282"/>
    </location>
</feature>
<dbReference type="Proteomes" id="UP001200034">
    <property type="component" value="Unassembled WGS sequence"/>
</dbReference>
<accession>A0AAD4KC48</accession>
<proteinExistence type="predicted"/>
<dbReference type="PANTHER" id="PTHR13568:SF6">
    <property type="entry name" value="TRANSMEMBRANE PROTEIN 185A"/>
    <property type="match status" value="1"/>
</dbReference>
<name>A0AAD4KC48_9MUSC</name>
<feature type="transmembrane region" description="Helical" evidence="1">
    <location>
        <begin position="131"/>
        <end position="153"/>
    </location>
</feature>
<dbReference type="Pfam" id="PF10269">
    <property type="entry name" value="Tmemb_185A"/>
    <property type="match status" value="1"/>
</dbReference>
<evidence type="ECO:0000256" key="1">
    <source>
        <dbReference type="SAM" id="Phobius"/>
    </source>
</evidence>
<feature type="transmembrane region" description="Helical" evidence="1">
    <location>
        <begin position="160"/>
        <end position="178"/>
    </location>
</feature>
<protein>
    <recommendedName>
        <fullName evidence="4">Transmembrane protein 185B</fullName>
    </recommendedName>
</protein>
<feature type="transmembrane region" description="Helical" evidence="1">
    <location>
        <begin position="67"/>
        <end position="88"/>
    </location>
</feature>
<dbReference type="PANTHER" id="PTHR13568">
    <property type="entry name" value="FAM11A, B PROTEIN"/>
    <property type="match status" value="1"/>
</dbReference>
<feature type="transmembrane region" description="Helical" evidence="1">
    <location>
        <begin position="15"/>
        <end position="32"/>
    </location>
</feature>
<evidence type="ECO:0000313" key="2">
    <source>
        <dbReference type="EMBL" id="KAH8387503.1"/>
    </source>
</evidence>
<reference evidence="2" key="1">
    <citation type="journal article" date="2021" name="Mol. Ecol. Resour.">
        <title>Phylogenomic analyses of the genus Drosophila reveals genomic signals of climate adaptation.</title>
        <authorList>
            <person name="Li F."/>
            <person name="Rane R.V."/>
            <person name="Luria V."/>
            <person name="Xiong Z."/>
            <person name="Chen J."/>
            <person name="Li Z."/>
            <person name="Catullo R.A."/>
            <person name="Griffin P.C."/>
            <person name="Schiffer M."/>
            <person name="Pearce S."/>
            <person name="Lee S.F."/>
            <person name="McElroy K."/>
            <person name="Stocker A."/>
            <person name="Shirriffs J."/>
            <person name="Cockerell F."/>
            <person name="Coppin C."/>
            <person name="Sgro C.M."/>
            <person name="Karger A."/>
            <person name="Cain J.W."/>
            <person name="Weber J.A."/>
            <person name="Santpere G."/>
            <person name="Kirschner M.W."/>
            <person name="Hoffmann A.A."/>
            <person name="Oakeshott J.G."/>
            <person name="Zhang G."/>
        </authorList>
    </citation>
    <scope>NUCLEOTIDE SEQUENCE</scope>
    <source>
        <strain evidence="2">BGI-SZ-2011g</strain>
    </source>
</reference>
<feature type="transmembrane region" description="Helical" evidence="1">
    <location>
        <begin position="229"/>
        <end position="251"/>
    </location>
</feature>
<sequence>MNLESLFRDFNPCKFIVHCSLFTFVTLFALRLDGYIGNTYTYICTEHIIMACLLLVDWPYWAIFTPLWIWKCTAILGAIVGAIVWCRYPHYRLEGDSYTQFKAMLISLSLHLILLMFELLACDKLTSERHLWVLVFIPLIFGSVVSVGACVWAVKHDRSFELELFLAVNALQFVSLPLKLDKFVYWHWDVVFVPMWIVICLSLVSVLYNIIFCGIMMRTPEVSLQQKKAALNAAVGNICTVLPLLCFQVVICDKLDGEIKFPYIVVFAPLLVSILALIILSFTAKGGNMWWFGIRKSFSQFLLSAMPFLQEYGNISYHAETQSNAGQSVPLDASSSSTSNMAAAVTEPLHEFSKHDKKSKKAAKNDIMKPVVPFISIDLPD</sequence>
<dbReference type="AlphaFoldDB" id="A0AAD4KC48"/>
<comment type="caution">
    <text evidence="2">The sequence shown here is derived from an EMBL/GenBank/DDBJ whole genome shotgun (WGS) entry which is preliminary data.</text>
</comment>
<feature type="transmembrane region" description="Helical" evidence="1">
    <location>
        <begin position="39"/>
        <end position="61"/>
    </location>
</feature>
<feature type="transmembrane region" description="Helical" evidence="1">
    <location>
        <begin position="190"/>
        <end position="217"/>
    </location>
</feature>
<keyword evidence="1" id="KW-1133">Transmembrane helix</keyword>